<accession>A0A0C2MGB5</accession>
<gene>
    <name evidence="1" type="ORF">RF11_02218</name>
</gene>
<dbReference type="AlphaFoldDB" id="A0A0C2MGB5"/>
<comment type="caution">
    <text evidence="1">The sequence shown here is derived from an EMBL/GenBank/DDBJ whole genome shotgun (WGS) entry which is preliminary data.</text>
</comment>
<reference evidence="1 2" key="1">
    <citation type="journal article" date="2014" name="Genome Biol. Evol.">
        <title>The genome of the myxosporean Thelohanellus kitauei shows adaptations to nutrient acquisition within its fish host.</title>
        <authorList>
            <person name="Yang Y."/>
            <person name="Xiong J."/>
            <person name="Zhou Z."/>
            <person name="Huo F."/>
            <person name="Miao W."/>
            <person name="Ran C."/>
            <person name="Liu Y."/>
            <person name="Zhang J."/>
            <person name="Feng J."/>
            <person name="Wang M."/>
            <person name="Wang M."/>
            <person name="Wang L."/>
            <person name="Yao B."/>
        </authorList>
    </citation>
    <scope>NUCLEOTIDE SEQUENCE [LARGE SCALE GENOMIC DNA]</scope>
    <source>
        <strain evidence="1">Wuqing</strain>
    </source>
</reference>
<sequence>MVKKRSKLIRKTARIVPLNIRDPVKPNVEAGSCEPYNPCIVNIIFSDRRYKKHYEDFVKMASYVSNTFNLNLTFQVKNINDLCITFKSNGPYSAGQVRFILRETFSVQKYISIPITNNVLKRLSDDEIIIDSLIKNLCTTVTIDQEESSLKIEGGPDSVDSATQKIREYIKWNSDLVLRALDIPVDYHSRIKGSLRNGFDQIMESGRKYVDVAFEKPTKNQILLTGNSECVDNMRDFIMTEYCRYRNTSKISPVDLSDTTSGIHI</sequence>
<evidence type="ECO:0000313" key="2">
    <source>
        <dbReference type="Proteomes" id="UP000031668"/>
    </source>
</evidence>
<evidence type="ECO:0008006" key="3">
    <source>
        <dbReference type="Google" id="ProtNLM"/>
    </source>
</evidence>
<evidence type="ECO:0000313" key="1">
    <source>
        <dbReference type="EMBL" id="KII63409.1"/>
    </source>
</evidence>
<protein>
    <recommendedName>
        <fullName evidence="3">Vigilin</fullName>
    </recommendedName>
</protein>
<name>A0A0C2MGB5_THEKT</name>
<proteinExistence type="predicted"/>
<keyword evidence="2" id="KW-1185">Reference proteome</keyword>
<dbReference type="OrthoDB" id="10027144at2759"/>
<organism evidence="1 2">
    <name type="scientific">Thelohanellus kitauei</name>
    <name type="common">Myxosporean</name>
    <dbReference type="NCBI Taxonomy" id="669202"/>
    <lineage>
        <taxon>Eukaryota</taxon>
        <taxon>Metazoa</taxon>
        <taxon>Cnidaria</taxon>
        <taxon>Myxozoa</taxon>
        <taxon>Myxosporea</taxon>
        <taxon>Bivalvulida</taxon>
        <taxon>Platysporina</taxon>
        <taxon>Myxobolidae</taxon>
        <taxon>Thelohanellus</taxon>
    </lineage>
</organism>
<dbReference type="Proteomes" id="UP000031668">
    <property type="component" value="Unassembled WGS sequence"/>
</dbReference>
<dbReference type="EMBL" id="JWZT01004669">
    <property type="protein sequence ID" value="KII63409.1"/>
    <property type="molecule type" value="Genomic_DNA"/>
</dbReference>